<dbReference type="Proteomes" id="UP001497525">
    <property type="component" value="Unassembled WGS sequence"/>
</dbReference>
<evidence type="ECO:0000313" key="3">
    <source>
        <dbReference type="Proteomes" id="UP001497525"/>
    </source>
</evidence>
<sequence length="148" mass="16378">MKVPTGYSKIQLSPAPAFTVRNPHTRRSQFGKAPNRPKGSFRVAENDRIFGGSPQVVLRRGFSSRREAGEIPPGSIAKRPAYDVTSFTRTQASQETGVYSADLQEFGRNSQNSLESDSNLERVEWSVMGLTVVTTTLKSTRNKSDEVK</sequence>
<protein>
    <submittedName>
        <fullName evidence="2">Uncharacterized protein</fullName>
    </submittedName>
</protein>
<comment type="caution">
    <text evidence="2">The sequence shown here is derived from an EMBL/GenBank/DDBJ whole genome shotgun (WGS) entry which is preliminary data.</text>
</comment>
<accession>A0AAV2TE13</accession>
<proteinExistence type="predicted"/>
<evidence type="ECO:0000313" key="2">
    <source>
        <dbReference type="EMBL" id="CAL5133702.1"/>
    </source>
</evidence>
<gene>
    <name evidence="2" type="ORF">CDAUBV1_LOCUS6956</name>
</gene>
<organism evidence="2 3">
    <name type="scientific">Calicophoron daubneyi</name>
    <name type="common">Rumen fluke</name>
    <name type="synonym">Paramphistomum daubneyi</name>
    <dbReference type="NCBI Taxonomy" id="300641"/>
    <lineage>
        <taxon>Eukaryota</taxon>
        <taxon>Metazoa</taxon>
        <taxon>Spiralia</taxon>
        <taxon>Lophotrochozoa</taxon>
        <taxon>Platyhelminthes</taxon>
        <taxon>Trematoda</taxon>
        <taxon>Digenea</taxon>
        <taxon>Plagiorchiida</taxon>
        <taxon>Pronocephalata</taxon>
        <taxon>Paramphistomoidea</taxon>
        <taxon>Paramphistomidae</taxon>
        <taxon>Calicophoron</taxon>
    </lineage>
</organism>
<name>A0AAV2TE13_CALDB</name>
<dbReference type="EMBL" id="CAXLJL010000157">
    <property type="protein sequence ID" value="CAL5133702.1"/>
    <property type="molecule type" value="Genomic_DNA"/>
</dbReference>
<evidence type="ECO:0000256" key="1">
    <source>
        <dbReference type="SAM" id="MobiDB-lite"/>
    </source>
</evidence>
<feature type="region of interest" description="Disordered" evidence="1">
    <location>
        <begin position="20"/>
        <end position="40"/>
    </location>
</feature>
<reference evidence="2" key="1">
    <citation type="submission" date="2024-06" db="EMBL/GenBank/DDBJ databases">
        <authorList>
            <person name="Liu X."/>
            <person name="Lenzi L."/>
            <person name="Haldenby T S."/>
            <person name="Uol C."/>
        </authorList>
    </citation>
    <scope>NUCLEOTIDE SEQUENCE</scope>
</reference>
<dbReference type="AlphaFoldDB" id="A0AAV2TE13"/>